<sequence>MATSSSYQFIPRKLIKRKPNDSHDPNPPTAKPHGPPILLPVADAAKIDSQSQQKLPDEHIAIWVNLAMSHYAVWSDPDLRRVLDSGDQELEPNYIPLRFLLRNSPVLASADELEHVSEAQVVKALRAHSPTVFDIRVLISEPTKTAWSTGYNAKGKEREDMGGYEIRRLNGGKLGSLTREDWKARTVYFERIPTIYRTIPAIAQFILSLLSPLTPSPESEPHDSTRIQSITLPPHHFDKQGSTPKFKGFAFVVFSALEDANTLLTRWPWEGHWNSGSNEEKQDLYLDNTGTSTTEREARRFGMRALSQTRWDELKEEYLSYRKTLIERVPDDGTAPNIPPTVAPPAPTVLASVPPSDSADTTPTIIPPPAPPGNTTATPPCPHPSLDDPYPYGCLVFVRNIHPATNKTTLRALFSSVFEDKEDKDAREAIDYVDFNKGMDSCYLRLSTPASAAFLSSHFSSHPTVQAHGLDEAGSQGDSKGIEVEVVRGKREAVYWEKVPEKVRRGAVAKAIGSMNNKTESKDDIEEGRQRKRRKRG</sequence>
<evidence type="ECO:0000256" key="3">
    <source>
        <dbReference type="SAM" id="MobiDB-lite"/>
    </source>
</evidence>
<evidence type="ECO:0000256" key="2">
    <source>
        <dbReference type="PROSITE-ProRule" id="PRU01288"/>
    </source>
</evidence>
<dbReference type="Pfam" id="PF19977">
    <property type="entry name" value="xRRM"/>
    <property type="match status" value="1"/>
</dbReference>
<dbReference type="GO" id="GO:1904868">
    <property type="term" value="P:telomerase catalytic core complex assembly"/>
    <property type="evidence" value="ECO:0007669"/>
    <property type="project" value="InterPro"/>
</dbReference>
<dbReference type="EMBL" id="JACETU010000003">
    <property type="protein sequence ID" value="KAF7432618.1"/>
    <property type="molecule type" value="Genomic_DNA"/>
</dbReference>
<dbReference type="InterPro" id="IPR012677">
    <property type="entry name" value="Nucleotide-bd_a/b_plait_sf"/>
</dbReference>
<dbReference type="AlphaFoldDB" id="A0A8H6ZZ50"/>
<feature type="compositionally biased region" description="Pro residues" evidence="3">
    <location>
        <begin position="25"/>
        <end position="36"/>
    </location>
</feature>
<evidence type="ECO:0000256" key="1">
    <source>
        <dbReference type="ARBA" id="ARBA00022884"/>
    </source>
</evidence>
<dbReference type="GeneID" id="59374378"/>
<reference evidence="5" key="1">
    <citation type="submission" date="2019-07" db="EMBL/GenBank/DDBJ databases">
        <authorList>
            <person name="Palmer J.M."/>
        </authorList>
    </citation>
    <scope>NUCLEOTIDE SEQUENCE</scope>
    <source>
        <strain evidence="5">PC9</strain>
    </source>
</reference>
<dbReference type="OrthoDB" id="439993at2759"/>
<proteinExistence type="predicted"/>
<organism evidence="5 6">
    <name type="scientific">Pleurotus ostreatus</name>
    <name type="common">Oyster mushroom</name>
    <name type="synonym">White-rot fungus</name>
    <dbReference type="NCBI Taxonomy" id="5322"/>
    <lineage>
        <taxon>Eukaryota</taxon>
        <taxon>Fungi</taxon>
        <taxon>Dikarya</taxon>
        <taxon>Basidiomycota</taxon>
        <taxon>Agaricomycotina</taxon>
        <taxon>Agaricomycetes</taxon>
        <taxon>Agaricomycetidae</taxon>
        <taxon>Agaricales</taxon>
        <taxon>Pleurotineae</taxon>
        <taxon>Pleurotaceae</taxon>
        <taxon>Pleurotus</taxon>
    </lineage>
</organism>
<feature type="region of interest" description="Disordered" evidence="3">
    <location>
        <begin position="510"/>
        <end position="537"/>
    </location>
</feature>
<dbReference type="InterPro" id="IPR014886">
    <property type="entry name" value="La_xRRM"/>
</dbReference>
<accession>A0A8H6ZZ50</accession>
<evidence type="ECO:0000313" key="6">
    <source>
        <dbReference type="Proteomes" id="UP000623687"/>
    </source>
</evidence>
<dbReference type="Gene3D" id="3.30.70.330">
    <property type="match status" value="1"/>
</dbReference>
<dbReference type="Proteomes" id="UP000623687">
    <property type="component" value="Unassembled WGS sequence"/>
</dbReference>
<feature type="domain" description="XRRM" evidence="4">
    <location>
        <begin position="389"/>
        <end position="537"/>
    </location>
</feature>
<dbReference type="PROSITE" id="PS51939">
    <property type="entry name" value="XRRM"/>
    <property type="match status" value="1"/>
</dbReference>
<dbReference type="InterPro" id="IPR045537">
    <property type="entry name" value="Lar7_xRRM"/>
</dbReference>
<gene>
    <name evidence="5" type="ORF">PC9H_004560</name>
</gene>
<dbReference type="GO" id="GO:0070034">
    <property type="term" value="F:telomerase RNA binding"/>
    <property type="evidence" value="ECO:0007669"/>
    <property type="project" value="InterPro"/>
</dbReference>
<keyword evidence="6" id="KW-1185">Reference proteome</keyword>
<dbReference type="VEuPathDB" id="FungiDB:PC9H_004560"/>
<dbReference type="GO" id="GO:1990904">
    <property type="term" value="C:ribonucleoprotein complex"/>
    <property type="evidence" value="ECO:0007669"/>
    <property type="project" value="UniProtKB-UniRule"/>
</dbReference>
<feature type="region of interest" description="Disordered" evidence="3">
    <location>
        <begin position="1"/>
        <end position="36"/>
    </location>
</feature>
<comment type="caution">
    <text evidence="5">The sequence shown here is derived from an EMBL/GenBank/DDBJ whole genome shotgun (WGS) entry which is preliminary data.</text>
</comment>
<dbReference type="RefSeq" id="XP_036632645.1">
    <property type="nucleotide sequence ID" value="XM_036774143.1"/>
</dbReference>
<keyword evidence="1 2" id="KW-0694">RNA-binding</keyword>
<evidence type="ECO:0000313" key="5">
    <source>
        <dbReference type="EMBL" id="KAF7432618.1"/>
    </source>
</evidence>
<protein>
    <recommendedName>
        <fullName evidence="4">XRRM domain-containing protein</fullName>
    </recommendedName>
</protein>
<name>A0A8H6ZZ50_PLEOS</name>
<evidence type="ECO:0000259" key="4">
    <source>
        <dbReference type="PROSITE" id="PS51939"/>
    </source>
</evidence>